<keyword evidence="1" id="KW-0812">Transmembrane</keyword>
<name>A0AAD6U4B6_9AGAR</name>
<keyword evidence="3" id="KW-1185">Reference proteome</keyword>
<organism evidence="2 3">
    <name type="scientific">Mycena belliarum</name>
    <dbReference type="NCBI Taxonomy" id="1033014"/>
    <lineage>
        <taxon>Eukaryota</taxon>
        <taxon>Fungi</taxon>
        <taxon>Dikarya</taxon>
        <taxon>Basidiomycota</taxon>
        <taxon>Agaricomycotina</taxon>
        <taxon>Agaricomycetes</taxon>
        <taxon>Agaricomycetidae</taxon>
        <taxon>Agaricales</taxon>
        <taxon>Marasmiineae</taxon>
        <taxon>Mycenaceae</taxon>
        <taxon>Mycena</taxon>
    </lineage>
</organism>
<gene>
    <name evidence="2" type="ORF">B0H15DRAFT_254939</name>
</gene>
<evidence type="ECO:0000313" key="3">
    <source>
        <dbReference type="Proteomes" id="UP001222325"/>
    </source>
</evidence>
<evidence type="ECO:0000313" key="2">
    <source>
        <dbReference type="EMBL" id="KAJ7090249.1"/>
    </source>
</evidence>
<proteinExistence type="predicted"/>
<comment type="caution">
    <text evidence="2">The sequence shown here is derived from an EMBL/GenBank/DDBJ whole genome shotgun (WGS) entry which is preliminary data.</text>
</comment>
<dbReference type="EMBL" id="JARJCN010000022">
    <property type="protein sequence ID" value="KAJ7090249.1"/>
    <property type="molecule type" value="Genomic_DNA"/>
</dbReference>
<dbReference type="Proteomes" id="UP001222325">
    <property type="component" value="Unassembled WGS sequence"/>
</dbReference>
<keyword evidence="1" id="KW-1133">Transmembrane helix</keyword>
<sequence length="218" mass="22695">MSYFSSTSASKSESALFVPAVPLVHDAPLSPSAAYTPARRPPSRRSQRAVPSPVKGAAILCGFLPLPPTLAVIYIACGHVVLRAAHPAHYDTVPLVSSARAAAVGGAILTLPLAVLLYILLFPTKPPEPEDFFDDDDDGGEQPWTYVAYAACAVLLLVLGAIAGALGTVCLPESIRLSAAQAARAGIVGGAIICAGFALLAALVFVFWWDCCRRNPAT</sequence>
<accession>A0AAD6U4B6</accession>
<evidence type="ECO:0000256" key="1">
    <source>
        <dbReference type="SAM" id="Phobius"/>
    </source>
</evidence>
<feature type="transmembrane region" description="Helical" evidence="1">
    <location>
        <begin position="56"/>
        <end position="82"/>
    </location>
</feature>
<keyword evidence="1" id="KW-0472">Membrane</keyword>
<feature type="transmembrane region" description="Helical" evidence="1">
    <location>
        <begin position="102"/>
        <end position="124"/>
    </location>
</feature>
<feature type="transmembrane region" description="Helical" evidence="1">
    <location>
        <begin position="144"/>
        <end position="171"/>
    </location>
</feature>
<reference evidence="2" key="1">
    <citation type="submission" date="2023-03" db="EMBL/GenBank/DDBJ databases">
        <title>Massive genome expansion in bonnet fungi (Mycena s.s.) driven by repeated elements and novel gene families across ecological guilds.</title>
        <authorList>
            <consortium name="Lawrence Berkeley National Laboratory"/>
            <person name="Harder C.B."/>
            <person name="Miyauchi S."/>
            <person name="Viragh M."/>
            <person name="Kuo A."/>
            <person name="Thoen E."/>
            <person name="Andreopoulos B."/>
            <person name="Lu D."/>
            <person name="Skrede I."/>
            <person name="Drula E."/>
            <person name="Henrissat B."/>
            <person name="Morin E."/>
            <person name="Kohler A."/>
            <person name="Barry K."/>
            <person name="LaButti K."/>
            <person name="Morin E."/>
            <person name="Salamov A."/>
            <person name="Lipzen A."/>
            <person name="Mereny Z."/>
            <person name="Hegedus B."/>
            <person name="Baldrian P."/>
            <person name="Stursova M."/>
            <person name="Weitz H."/>
            <person name="Taylor A."/>
            <person name="Grigoriev I.V."/>
            <person name="Nagy L.G."/>
            <person name="Martin F."/>
            <person name="Kauserud H."/>
        </authorList>
    </citation>
    <scope>NUCLEOTIDE SEQUENCE</scope>
    <source>
        <strain evidence="2">CBHHK173m</strain>
    </source>
</reference>
<feature type="transmembrane region" description="Helical" evidence="1">
    <location>
        <begin position="183"/>
        <end position="209"/>
    </location>
</feature>
<protein>
    <submittedName>
        <fullName evidence="2">Uncharacterized protein</fullName>
    </submittedName>
</protein>
<dbReference type="AlphaFoldDB" id="A0AAD6U4B6"/>